<keyword evidence="4" id="KW-1185">Reference proteome</keyword>
<evidence type="ECO:0000256" key="1">
    <source>
        <dbReference type="SAM" id="Coils"/>
    </source>
</evidence>
<feature type="compositionally biased region" description="Acidic residues" evidence="2">
    <location>
        <begin position="271"/>
        <end position="296"/>
    </location>
</feature>
<protein>
    <submittedName>
        <fullName evidence="3">Uncharacterized protein</fullName>
    </submittedName>
</protein>
<proteinExistence type="predicted"/>
<dbReference type="Proteomes" id="UP000549394">
    <property type="component" value="Unassembled WGS sequence"/>
</dbReference>
<accession>A0A7I8VF05</accession>
<feature type="coiled-coil region" evidence="1">
    <location>
        <begin position="364"/>
        <end position="391"/>
    </location>
</feature>
<feature type="compositionally biased region" description="Acidic residues" evidence="2">
    <location>
        <begin position="307"/>
        <end position="323"/>
    </location>
</feature>
<sequence>MKFKEFVTTKFFRRKKKNITKTSLYHTPPSPNFHLDLPPSEAASSVLFRNESPIYSSPKISAVGTFQRRSAKRNTIAASPFYSTPYDSIPPRPVSEFYSSVRKPERPRSRIKTNPWIVPPTEEYENPVKNIVKNPVRRPTCGIFAPKSPKTLKTSGCSAFDKISPDSAVDLFFPYENLPADDDADKEVGYFSRQEIEKYPHCMTYEPEVSFEYEDAFEESLESEEIRKLRKKFRDEVFLSYESSDHLFESSDEGDMTLSDCDSETDKTDSESEVLVENDDNLSCEVEETDIDDDDDISAKNRNRNSDDDDEEEGEQEGEEEEDKDCKLSSADGDSLDSAIEIVDDTRIDREKILAQKCVTEFRKRQLLQTLEDLKKKLEDQSEKLQSSTCSGLISLRNRQLTRHCIAVCIDARECPF</sequence>
<gene>
    <name evidence="3" type="ORF">DGYR_LOCUS3362</name>
</gene>
<dbReference type="EMBL" id="CAJFCJ010000005">
    <property type="protein sequence ID" value="CAD5114531.1"/>
    <property type="molecule type" value="Genomic_DNA"/>
</dbReference>
<reference evidence="3 4" key="1">
    <citation type="submission" date="2020-08" db="EMBL/GenBank/DDBJ databases">
        <authorList>
            <person name="Hejnol A."/>
        </authorList>
    </citation>
    <scope>NUCLEOTIDE SEQUENCE [LARGE SCALE GENOMIC DNA]</scope>
</reference>
<evidence type="ECO:0000313" key="4">
    <source>
        <dbReference type="Proteomes" id="UP000549394"/>
    </source>
</evidence>
<dbReference type="AlphaFoldDB" id="A0A7I8VF05"/>
<organism evidence="3 4">
    <name type="scientific">Dimorphilus gyrociliatus</name>
    <dbReference type="NCBI Taxonomy" id="2664684"/>
    <lineage>
        <taxon>Eukaryota</taxon>
        <taxon>Metazoa</taxon>
        <taxon>Spiralia</taxon>
        <taxon>Lophotrochozoa</taxon>
        <taxon>Annelida</taxon>
        <taxon>Polychaeta</taxon>
        <taxon>Polychaeta incertae sedis</taxon>
        <taxon>Dinophilidae</taxon>
        <taxon>Dimorphilus</taxon>
    </lineage>
</organism>
<comment type="caution">
    <text evidence="3">The sequence shown here is derived from an EMBL/GenBank/DDBJ whole genome shotgun (WGS) entry which is preliminary data.</text>
</comment>
<feature type="region of interest" description="Disordered" evidence="2">
    <location>
        <begin position="248"/>
        <end position="332"/>
    </location>
</feature>
<evidence type="ECO:0000313" key="3">
    <source>
        <dbReference type="EMBL" id="CAD5114531.1"/>
    </source>
</evidence>
<evidence type="ECO:0000256" key="2">
    <source>
        <dbReference type="SAM" id="MobiDB-lite"/>
    </source>
</evidence>
<keyword evidence="1" id="KW-0175">Coiled coil</keyword>
<name>A0A7I8VF05_9ANNE</name>